<proteinExistence type="predicted"/>
<dbReference type="Pfam" id="PF20150">
    <property type="entry name" value="2EXR"/>
    <property type="match status" value="1"/>
</dbReference>
<comment type="caution">
    <text evidence="2">The sequence shown here is derived from an EMBL/GenBank/DDBJ whole genome shotgun (WGS) entry which is preliminary data.</text>
</comment>
<keyword evidence="3" id="KW-1185">Reference proteome</keyword>
<dbReference type="InterPro" id="IPR045518">
    <property type="entry name" value="2EXR"/>
</dbReference>
<organism evidence="2 3">
    <name type="scientific">Trichoderma cornu-damae</name>
    <dbReference type="NCBI Taxonomy" id="654480"/>
    <lineage>
        <taxon>Eukaryota</taxon>
        <taxon>Fungi</taxon>
        <taxon>Dikarya</taxon>
        <taxon>Ascomycota</taxon>
        <taxon>Pezizomycotina</taxon>
        <taxon>Sordariomycetes</taxon>
        <taxon>Hypocreomycetidae</taxon>
        <taxon>Hypocreales</taxon>
        <taxon>Hypocreaceae</taxon>
        <taxon>Trichoderma</taxon>
    </lineage>
</organism>
<dbReference type="OrthoDB" id="3540486at2759"/>
<evidence type="ECO:0000313" key="3">
    <source>
        <dbReference type="Proteomes" id="UP000827724"/>
    </source>
</evidence>
<protein>
    <recommendedName>
        <fullName evidence="1">2EXR domain-containing protein</fullName>
    </recommendedName>
</protein>
<evidence type="ECO:0000259" key="1">
    <source>
        <dbReference type="Pfam" id="PF20150"/>
    </source>
</evidence>
<sequence length="418" mass="48908">MATLTETKFTCFQKLPKAIRVKIWELVPEPERLVGWIPCVNCLSISSLPEKNRQDEDNHLLERKRCMNENHPNWIVKYVVQPRKDVIFAPLHACRESRKVWLPKYVRPPRHMFVESSDILIPVQFSVPFISYKSDTFTMFGAWSAGTAFDIGHRMEAPIEPFIGLDRGLIQKAGYCEILDLFLPASTLFDLNELPALKKLSLIALGPRGPAPTPQSFQPIYDVKSLVQMNPFHAQDYDCQIIDLVSPEAGENSIILNELRPRRPPVDWFPESLKPFDGYYGYWKAWLWHVVKANANSMVKQNARCWWMIVNFVFADNSNHTRTPEDCPLFPDRCINWMSHKRSDIDNWEPRFEISCKLLCEEQWVTVLRNHVGVKVEGWKHPIDREAKYQEDERFHAFMGRNFTKSVEWWDIEMGKTR</sequence>
<evidence type="ECO:0000313" key="2">
    <source>
        <dbReference type="EMBL" id="KAH6607196.1"/>
    </source>
</evidence>
<dbReference type="EMBL" id="JAIWOZ010000003">
    <property type="protein sequence ID" value="KAH6607196.1"/>
    <property type="molecule type" value="Genomic_DNA"/>
</dbReference>
<gene>
    <name evidence="2" type="ORF">Trco_003509</name>
</gene>
<name>A0A9P8QIU8_9HYPO</name>
<accession>A0A9P8QIU8</accession>
<reference evidence="2" key="1">
    <citation type="submission" date="2021-08" db="EMBL/GenBank/DDBJ databases">
        <title>Chromosome-Level Trichoderma cornu-damae using Hi-C Data.</title>
        <authorList>
            <person name="Kim C.S."/>
        </authorList>
    </citation>
    <scope>NUCLEOTIDE SEQUENCE</scope>
    <source>
        <strain evidence="2">KA19-0412C</strain>
    </source>
</reference>
<feature type="domain" description="2EXR" evidence="1">
    <location>
        <begin position="9"/>
        <end position="107"/>
    </location>
</feature>
<dbReference type="AlphaFoldDB" id="A0A9P8QIU8"/>
<dbReference type="Proteomes" id="UP000827724">
    <property type="component" value="Unassembled WGS sequence"/>
</dbReference>